<evidence type="ECO:0000313" key="2">
    <source>
        <dbReference type="EMBL" id="EMC99993.1"/>
    </source>
</evidence>
<proteinExistence type="predicted"/>
<dbReference type="Proteomes" id="UP000011761">
    <property type="component" value="Unassembled WGS sequence"/>
</dbReference>
<dbReference type="PANTHER" id="PTHR42354:SF1">
    <property type="entry name" value="C2H2-TYPE DOMAIN-CONTAINING PROTEIN"/>
    <property type="match status" value="1"/>
</dbReference>
<organism evidence="2 3">
    <name type="scientific">Baudoinia panamericana (strain UAMH 10762)</name>
    <name type="common">Angels' share fungus</name>
    <name type="synonym">Baudoinia compniacensis (strain UAMH 10762)</name>
    <dbReference type="NCBI Taxonomy" id="717646"/>
    <lineage>
        <taxon>Eukaryota</taxon>
        <taxon>Fungi</taxon>
        <taxon>Dikarya</taxon>
        <taxon>Ascomycota</taxon>
        <taxon>Pezizomycotina</taxon>
        <taxon>Dothideomycetes</taxon>
        <taxon>Dothideomycetidae</taxon>
        <taxon>Mycosphaerellales</taxon>
        <taxon>Teratosphaeriaceae</taxon>
        <taxon>Baudoinia</taxon>
    </lineage>
</organism>
<dbReference type="eggNOG" id="ENOG502SMYH">
    <property type="taxonomic scope" value="Eukaryota"/>
</dbReference>
<dbReference type="EMBL" id="KB445551">
    <property type="protein sequence ID" value="EMC99993.1"/>
    <property type="molecule type" value="Genomic_DNA"/>
</dbReference>
<feature type="compositionally biased region" description="Basic and acidic residues" evidence="1">
    <location>
        <begin position="165"/>
        <end position="177"/>
    </location>
</feature>
<dbReference type="OrthoDB" id="5226911at2759"/>
<keyword evidence="3" id="KW-1185">Reference proteome</keyword>
<feature type="region of interest" description="Disordered" evidence="1">
    <location>
        <begin position="261"/>
        <end position="322"/>
    </location>
</feature>
<dbReference type="OMA" id="HHDCSSR"/>
<dbReference type="AlphaFoldDB" id="M2N7D7"/>
<evidence type="ECO:0000256" key="1">
    <source>
        <dbReference type="SAM" id="MobiDB-lite"/>
    </source>
</evidence>
<reference evidence="2 3" key="1">
    <citation type="journal article" date="2012" name="PLoS Pathog.">
        <title>Diverse lifestyles and strategies of plant pathogenesis encoded in the genomes of eighteen Dothideomycetes fungi.</title>
        <authorList>
            <person name="Ohm R.A."/>
            <person name="Feau N."/>
            <person name="Henrissat B."/>
            <person name="Schoch C.L."/>
            <person name="Horwitz B.A."/>
            <person name="Barry K.W."/>
            <person name="Condon B.J."/>
            <person name="Copeland A.C."/>
            <person name="Dhillon B."/>
            <person name="Glaser F."/>
            <person name="Hesse C.N."/>
            <person name="Kosti I."/>
            <person name="LaButti K."/>
            <person name="Lindquist E.A."/>
            <person name="Lucas S."/>
            <person name="Salamov A.A."/>
            <person name="Bradshaw R.E."/>
            <person name="Ciuffetti L."/>
            <person name="Hamelin R.C."/>
            <person name="Kema G.H.J."/>
            <person name="Lawrence C."/>
            <person name="Scott J.A."/>
            <person name="Spatafora J.W."/>
            <person name="Turgeon B.G."/>
            <person name="de Wit P.J.G.M."/>
            <person name="Zhong S."/>
            <person name="Goodwin S.B."/>
            <person name="Grigoriev I.V."/>
        </authorList>
    </citation>
    <scope>NUCLEOTIDE SEQUENCE [LARGE SCALE GENOMIC DNA]</scope>
    <source>
        <strain evidence="2 3">UAMH 10762</strain>
    </source>
</reference>
<accession>M2N7D7</accession>
<feature type="region of interest" description="Disordered" evidence="1">
    <location>
        <begin position="164"/>
        <end position="249"/>
    </location>
</feature>
<gene>
    <name evidence="2" type="ORF">BAUCODRAFT_359274</name>
</gene>
<dbReference type="PANTHER" id="PTHR42354">
    <property type="entry name" value="C2H2-TYPE DOMAIN-CONTAINING PROTEIN"/>
    <property type="match status" value="1"/>
</dbReference>
<feature type="compositionally biased region" description="Low complexity" evidence="1">
    <location>
        <begin position="225"/>
        <end position="238"/>
    </location>
</feature>
<dbReference type="RefSeq" id="XP_007673428.1">
    <property type="nucleotide sequence ID" value="XM_007675238.1"/>
</dbReference>
<sequence length="401" mass="44508">MAHSNVSSCVLSIVASFSNSLDLFRQLKEKRRRGKRTKNVAKLEENELRLGKSLRQGPEDIGREYQKSVQAAGDQFVFGDAIAHTSLAEILLNMNTGLVGIITSFLQDRKSVKVDYHSLTSLSERSRIDTCRALQQLYRRILQSRPAALSYSSLPLPQIAWQTRSRADSAGDKRQDSRPAQPVKSNKLHRPTIARITIENSSKPSQIALVKPAERRKRAGSSRTSSKAESMASGSSTPSPSPPPYETICTSDARAARPHATHWNSMPDVPKPRHMRSAAPVRGSPVPQQSEALRSTKSTSQLDARSAYKPTPGELDVPPLPSLPLTEIYQRSRKPTPTYYSITSEGTKLGEIPLHKWPTPFDFDAMSVMNHEAEGNGWPVNQAGSSPPRRKGFGLFRFFWK</sequence>
<dbReference type="HOGENOM" id="CLU_552273_0_0_1"/>
<dbReference type="GeneID" id="19112843"/>
<dbReference type="KEGG" id="bcom:BAUCODRAFT_359274"/>
<feature type="compositionally biased region" description="Polar residues" evidence="1">
    <location>
        <begin position="286"/>
        <end position="303"/>
    </location>
</feature>
<evidence type="ECO:0000313" key="3">
    <source>
        <dbReference type="Proteomes" id="UP000011761"/>
    </source>
</evidence>
<name>M2N7D7_BAUPA</name>
<protein>
    <submittedName>
        <fullName evidence="2">Uncharacterized protein</fullName>
    </submittedName>
</protein>